<dbReference type="PROSITE" id="PS51125">
    <property type="entry name" value="NHL"/>
    <property type="match status" value="3"/>
</dbReference>
<sequence>MYEFGDHIQEIIANDARSFKMRSVTYKSVGNPKIVAGVLRQSSPSKPAEFNYPESIAIDYQTNDVYVCDKEKSRVQVFSENLQFLFQFNEGMDGPSSICIGVNRIYITHSNTDSVTVYSTDGRLMGFVGGRGYGELKFRYPTGIAVSKEQNIIYICDYWNNRIQCLNFNLSFHSYIEKVSCPSDIKLTLHSIVVLVKDDPHIRFYDYSHQLIRQFYTRGEGNQLIDSWHFFLDREFNILMTDRGADCVLIYSNTGDLIHRIFDNEERKAHFNLPEGIAVDSHCRIIVISRNVHHCIQVF</sequence>
<name>A0AAV7K729_9METZ</name>
<accession>A0AAV7K729</accession>
<dbReference type="GO" id="GO:0043161">
    <property type="term" value="P:proteasome-mediated ubiquitin-dependent protein catabolic process"/>
    <property type="evidence" value="ECO:0007669"/>
    <property type="project" value="TreeGrafter"/>
</dbReference>
<reference evidence="3 4" key="1">
    <citation type="journal article" date="2023" name="BMC Biol.">
        <title>The compact genome of the sponge Oopsacas minuta (Hexactinellida) is lacking key metazoan core genes.</title>
        <authorList>
            <person name="Santini S."/>
            <person name="Schenkelaars Q."/>
            <person name="Jourda C."/>
            <person name="Duchesne M."/>
            <person name="Belahbib H."/>
            <person name="Rocher C."/>
            <person name="Selva M."/>
            <person name="Riesgo A."/>
            <person name="Vervoort M."/>
            <person name="Leys S.P."/>
            <person name="Kodjabachian L."/>
            <person name="Le Bivic A."/>
            <person name="Borchiellini C."/>
            <person name="Claverie J.M."/>
            <person name="Renard E."/>
        </authorList>
    </citation>
    <scope>NUCLEOTIDE SEQUENCE [LARGE SCALE GENOMIC DNA]</scope>
    <source>
        <strain evidence="3">SPO-2</strain>
    </source>
</reference>
<organism evidence="3 4">
    <name type="scientific">Oopsacas minuta</name>
    <dbReference type="NCBI Taxonomy" id="111878"/>
    <lineage>
        <taxon>Eukaryota</taxon>
        <taxon>Metazoa</taxon>
        <taxon>Porifera</taxon>
        <taxon>Hexactinellida</taxon>
        <taxon>Hexasterophora</taxon>
        <taxon>Lyssacinosida</taxon>
        <taxon>Leucopsacidae</taxon>
        <taxon>Oopsacas</taxon>
    </lineage>
</organism>
<keyword evidence="4" id="KW-1185">Reference proteome</keyword>
<evidence type="ECO:0000256" key="2">
    <source>
        <dbReference type="PROSITE-ProRule" id="PRU00504"/>
    </source>
</evidence>
<dbReference type="InterPro" id="IPR011042">
    <property type="entry name" value="6-blade_b-propeller_TolB-like"/>
</dbReference>
<dbReference type="GO" id="GO:0008270">
    <property type="term" value="F:zinc ion binding"/>
    <property type="evidence" value="ECO:0007669"/>
    <property type="project" value="UniProtKB-KW"/>
</dbReference>
<evidence type="ECO:0000256" key="1">
    <source>
        <dbReference type="ARBA" id="ARBA00022737"/>
    </source>
</evidence>
<comment type="caution">
    <text evidence="3">The sequence shown here is derived from an EMBL/GenBank/DDBJ whole genome shotgun (WGS) entry which is preliminary data.</text>
</comment>
<dbReference type="EMBL" id="JAKMXF010000122">
    <property type="protein sequence ID" value="KAI6657066.1"/>
    <property type="molecule type" value="Genomic_DNA"/>
</dbReference>
<gene>
    <name evidence="3" type="ORF">LOD99_15852</name>
</gene>
<protein>
    <submittedName>
        <fullName evidence="3">PEP-CTERM domain protein</fullName>
    </submittedName>
</protein>
<dbReference type="Proteomes" id="UP001165289">
    <property type="component" value="Unassembled WGS sequence"/>
</dbReference>
<feature type="repeat" description="NHL" evidence="2">
    <location>
        <begin position="41"/>
        <end position="81"/>
    </location>
</feature>
<dbReference type="AlphaFoldDB" id="A0AAV7K729"/>
<dbReference type="GO" id="GO:0000209">
    <property type="term" value="P:protein polyubiquitination"/>
    <property type="evidence" value="ECO:0007669"/>
    <property type="project" value="TreeGrafter"/>
</dbReference>
<dbReference type="InterPro" id="IPR001258">
    <property type="entry name" value="NHL_repeat"/>
</dbReference>
<dbReference type="SUPFAM" id="SSF63829">
    <property type="entry name" value="Calcium-dependent phosphotriesterase"/>
    <property type="match status" value="1"/>
</dbReference>
<dbReference type="CDD" id="cd05819">
    <property type="entry name" value="NHL"/>
    <property type="match status" value="1"/>
</dbReference>
<dbReference type="Pfam" id="PF17170">
    <property type="entry name" value="DUF5128"/>
    <property type="match status" value="1"/>
</dbReference>
<evidence type="ECO:0000313" key="4">
    <source>
        <dbReference type="Proteomes" id="UP001165289"/>
    </source>
</evidence>
<dbReference type="Pfam" id="PF01436">
    <property type="entry name" value="NHL"/>
    <property type="match status" value="1"/>
</dbReference>
<keyword evidence="1" id="KW-0677">Repeat</keyword>
<evidence type="ECO:0000313" key="3">
    <source>
        <dbReference type="EMBL" id="KAI6657066.1"/>
    </source>
</evidence>
<dbReference type="InterPro" id="IPR050952">
    <property type="entry name" value="TRIM-NHL_E3_ligases"/>
</dbReference>
<dbReference type="Gene3D" id="2.120.10.30">
    <property type="entry name" value="TolB, C-terminal domain"/>
    <property type="match status" value="2"/>
</dbReference>
<feature type="repeat" description="NHL" evidence="2">
    <location>
        <begin position="125"/>
        <end position="169"/>
    </location>
</feature>
<dbReference type="GO" id="GO:0061630">
    <property type="term" value="F:ubiquitin protein ligase activity"/>
    <property type="evidence" value="ECO:0007669"/>
    <property type="project" value="TreeGrafter"/>
</dbReference>
<feature type="repeat" description="NHL" evidence="2">
    <location>
        <begin position="259"/>
        <end position="299"/>
    </location>
</feature>
<dbReference type="PANTHER" id="PTHR24104:SF25">
    <property type="entry name" value="PROTEIN LIN-41"/>
    <property type="match status" value="1"/>
</dbReference>
<dbReference type="PANTHER" id="PTHR24104">
    <property type="entry name" value="E3 UBIQUITIN-PROTEIN LIGASE NHLRC1-RELATED"/>
    <property type="match status" value="1"/>
</dbReference>
<proteinExistence type="predicted"/>